<reference evidence="11 12" key="1">
    <citation type="journal article" date="2015" name="Genome Announc.">
        <title>Expanding the biotechnology potential of lactobacilli through comparative genomics of 213 strains and associated genera.</title>
        <authorList>
            <person name="Sun Z."/>
            <person name="Harris H.M."/>
            <person name="McCann A."/>
            <person name="Guo C."/>
            <person name="Argimon S."/>
            <person name="Zhang W."/>
            <person name="Yang X."/>
            <person name="Jeffery I.B."/>
            <person name="Cooney J.C."/>
            <person name="Kagawa T.F."/>
            <person name="Liu W."/>
            <person name="Song Y."/>
            <person name="Salvetti E."/>
            <person name="Wrobel A."/>
            <person name="Rasinkangas P."/>
            <person name="Parkhill J."/>
            <person name="Rea M.C."/>
            <person name="O'Sullivan O."/>
            <person name="Ritari J."/>
            <person name="Douillard F.P."/>
            <person name="Paul Ross R."/>
            <person name="Yang R."/>
            <person name="Briner A.E."/>
            <person name="Felis G.E."/>
            <person name="de Vos W.M."/>
            <person name="Barrangou R."/>
            <person name="Klaenhammer T.R."/>
            <person name="Caufield P.W."/>
            <person name="Cui Y."/>
            <person name="Zhang H."/>
            <person name="O'Toole P.W."/>
        </authorList>
    </citation>
    <scope>NUCLEOTIDE SEQUENCE [LARGE SCALE GENOMIC DNA]</scope>
    <source>
        <strain evidence="11 12">DSM 24302</strain>
    </source>
</reference>
<keyword evidence="6" id="KW-0028">Amino-acid biosynthesis</keyword>
<dbReference type="Proteomes" id="UP000051256">
    <property type="component" value="Unassembled WGS sequence"/>
</dbReference>
<name>A0A0R2CUL6_9LACO</name>
<dbReference type="Gene3D" id="1.10.3730.10">
    <property type="entry name" value="ProC C-terminal domain-like"/>
    <property type="match status" value="1"/>
</dbReference>
<protein>
    <recommendedName>
        <fullName evidence="6 7">Pyrroline-5-carboxylate reductase</fullName>
        <shortName evidence="6">P5C reductase</shortName>
        <shortName evidence="6">P5CR</shortName>
        <ecNumber evidence="6 7">1.5.1.2</ecNumber>
    </recommendedName>
    <alternativeName>
        <fullName evidence="6">PCA reductase</fullName>
    </alternativeName>
</protein>
<dbReference type="RefSeq" id="WP_056978032.1">
    <property type="nucleotide sequence ID" value="NZ_AYZR01000008.1"/>
</dbReference>
<feature type="binding site" evidence="8">
    <location>
        <position position="34"/>
    </location>
    <ligand>
        <name>NADP(+)</name>
        <dbReference type="ChEBI" id="CHEBI:58349"/>
    </ligand>
</feature>
<comment type="catalytic activity">
    <reaction evidence="6">
        <text>L-proline + NAD(+) = (S)-1-pyrroline-5-carboxylate + NADH + 2 H(+)</text>
        <dbReference type="Rhea" id="RHEA:14105"/>
        <dbReference type="ChEBI" id="CHEBI:15378"/>
        <dbReference type="ChEBI" id="CHEBI:17388"/>
        <dbReference type="ChEBI" id="CHEBI:57540"/>
        <dbReference type="ChEBI" id="CHEBI:57945"/>
        <dbReference type="ChEBI" id="CHEBI:60039"/>
        <dbReference type="EC" id="1.5.1.2"/>
    </reaction>
</comment>
<dbReference type="AlphaFoldDB" id="A0A0R2CUL6"/>
<dbReference type="UniPathway" id="UPA00098">
    <property type="reaction ID" value="UER00361"/>
</dbReference>
<evidence type="ECO:0000256" key="8">
    <source>
        <dbReference type="PIRSR" id="PIRSR000193-1"/>
    </source>
</evidence>
<feature type="domain" description="Pyrroline-5-carboxylate reductase dimerisation" evidence="10">
    <location>
        <begin position="160"/>
        <end position="262"/>
    </location>
</feature>
<evidence type="ECO:0000256" key="4">
    <source>
        <dbReference type="ARBA" id="ARBA00023002"/>
    </source>
</evidence>
<evidence type="ECO:0000313" key="11">
    <source>
        <dbReference type="EMBL" id="KRM93380.1"/>
    </source>
</evidence>
<evidence type="ECO:0000259" key="10">
    <source>
        <dbReference type="Pfam" id="PF14748"/>
    </source>
</evidence>
<comment type="catalytic activity">
    <reaction evidence="6">
        <text>L-proline + NADP(+) = (S)-1-pyrroline-5-carboxylate + NADPH + 2 H(+)</text>
        <dbReference type="Rhea" id="RHEA:14109"/>
        <dbReference type="ChEBI" id="CHEBI:15378"/>
        <dbReference type="ChEBI" id="CHEBI:17388"/>
        <dbReference type="ChEBI" id="CHEBI:57783"/>
        <dbReference type="ChEBI" id="CHEBI:58349"/>
        <dbReference type="ChEBI" id="CHEBI:60039"/>
        <dbReference type="EC" id="1.5.1.2"/>
    </reaction>
</comment>
<comment type="function">
    <text evidence="5 6">Catalyzes the reduction of 1-pyrroline-5-carboxylate (PCA) to L-proline.</text>
</comment>
<dbReference type="Pfam" id="PF14748">
    <property type="entry name" value="P5CR_dimer"/>
    <property type="match status" value="1"/>
</dbReference>
<dbReference type="PANTHER" id="PTHR11645">
    <property type="entry name" value="PYRROLINE-5-CARBOXYLATE REDUCTASE"/>
    <property type="match status" value="1"/>
</dbReference>
<feature type="domain" description="Pyrroline-5-carboxylate reductase catalytic N-terminal" evidence="9">
    <location>
        <begin position="2"/>
        <end position="96"/>
    </location>
</feature>
<dbReference type="InterPro" id="IPR028939">
    <property type="entry name" value="P5C_Rdtase_cat_N"/>
</dbReference>
<dbReference type="NCBIfam" id="TIGR00112">
    <property type="entry name" value="proC"/>
    <property type="match status" value="1"/>
</dbReference>
<dbReference type="InterPro" id="IPR008927">
    <property type="entry name" value="6-PGluconate_DH-like_C_sf"/>
</dbReference>
<comment type="subcellular location">
    <subcellularLocation>
        <location evidence="6">Cytoplasm</location>
    </subcellularLocation>
</comment>
<evidence type="ECO:0000256" key="1">
    <source>
        <dbReference type="ARBA" id="ARBA00005525"/>
    </source>
</evidence>
<evidence type="ECO:0000256" key="2">
    <source>
        <dbReference type="ARBA" id="ARBA00022650"/>
    </source>
</evidence>
<dbReference type="Gene3D" id="3.40.50.720">
    <property type="entry name" value="NAD(P)-binding Rossmann-like Domain"/>
    <property type="match status" value="1"/>
</dbReference>
<dbReference type="GO" id="GO:0004735">
    <property type="term" value="F:pyrroline-5-carboxylate reductase activity"/>
    <property type="evidence" value="ECO:0007669"/>
    <property type="project" value="UniProtKB-UniRule"/>
</dbReference>
<dbReference type="HAMAP" id="MF_01925">
    <property type="entry name" value="P5C_reductase"/>
    <property type="match status" value="1"/>
</dbReference>
<dbReference type="GO" id="GO:0005737">
    <property type="term" value="C:cytoplasm"/>
    <property type="evidence" value="ECO:0007669"/>
    <property type="project" value="UniProtKB-SubCell"/>
</dbReference>
<feature type="binding site" evidence="8">
    <location>
        <position position="55"/>
    </location>
    <ligand>
        <name>NADPH</name>
        <dbReference type="ChEBI" id="CHEBI:57783"/>
    </ligand>
</feature>
<dbReference type="STRING" id="1423802.FC56_GL000091"/>
<dbReference type="GO" id="GO:0055129">
    <property type="term" value="P:L-proline biosynthetic process"/>
    <property type="evidence" value="ECO:0007669"/>
    <property type="project" value="UniProtKB-UniRule"/>
</dbReference>
<dbReference type="SUPFAM" id="SSF51735">
    <property type="entry name" value="NAD(P)-binding Rossmann-fold domains"/>
    <property type="match status" value="1"/>
</dbReference>
<accession>A0A0R2CUL6</accession>
<comment type="caution">
    <text evidence="11">The sequence shown here is derived from an EMBL/GenBank/DDBJ whole genome shotgun (WGS) entry which is preliminary data.</text>
</comment>
<dbReference type="EC" id="1.5.1.2" evidence="6 7"/>
<comment type="pathway">
    <text evidence="6">Amino-acid biosynthesis; L-proline biosynthesis; L-proline from L-glutamate 5-semialdehyde: step 1/1.</text>
</comment>
<evidence type="ECO:0000256" key="5">
    <source>
        <dbReference type="ARBA" id="ARBA00058118"/>
    </source>
</evidence>
<dbReference type="PANTHER" id="PTHR11645:SF0">
    <property type="entry name" value="PYRROLINE-5-CARBOXYLATE REDUCTASE 3"/>
    <property type="match status" value="1"/>
</dbReference>
<evidence type="ECO:0000256" key="3">
    <source>
        <dbReference type="ARBA" id="ARBA00022857"/>
    </source>
</evidence>
<proteinExistence type="inferred from homology"/>
<keyword evidence="3 6" id="KW-0521">NADP</keyword>
<gene>
    <name evidence="6" type="primary">proC</name>
    <name evidence="11" type="ORF">FC56_GL000091</name>
</gene>
<keyword evidence="4 6" id="KW-0560">Oxidoreductase</keyword>
<evidence type="ECO:0000259" key="9">
    <source>
        <dbReference type="Pfam" id="PF03807"/>
    </source>
</evidence>
<keyword evidence="6" id="KW-0963">Cytoplasm</keyword>
<evidence type="ECO:0000256" key="7">
    <source>
        <dbReference type="NCBIfam" id="TIGR00112"/>
    </source>
</evidence>
<evidence type="ECO:0000256" key="6">
    <source>
        <dbReference type="HAMAP-Rule" id="MF_01925"/>
    </source>
</evidence>
<comment type="similarity">
    <text evidence="1 6">Belongs to the pyrroline-5-carboxylate reductase family.</text>
</comment>
<sequence length="268" mass="27930">MKIGFIGVGAMAQAIIQGILRAEFVPASNILVHSARKNHYTTYADQNGLTAVASNTELVKQSDIVVLAVVPKVVTSVLTEIKSALTPQKTLVSIVSGISLDQLAQMTTNDQPILRTLPNINSEFGAGMTAVAANNNLTGTAFQQATDMFAATGEVLELAEDQFAVFSAISGSAVAYVDFFIDALSRAGVKYGLNKQVATKIAAQTTLGSAKSLLDADVSPAEMIDQVCSPGGDTIAGILAMEKAGFLSSVVSGIDATIAKSTRKTERD</sequence>
<dbReference type="InterPro" id="IPR000304">
    <property type="entry name" value="Pyrroline-COOH_reductase"/>
</dbReference>
<dbReference type="EMBL" id="AYZR01000008">
    <property type="protein sequence ID" value="KRM93380.1"/>
    <property type="molecule type" value="Genomic_DNA"/>
</dbReference>
<keyword evidence="12" id="KW-1185">Reference proteome</keyword>
<feature type="binding site" evidence="8">
    <location>
        <begin position="68"/>
        <end position="71"/>
    </location>
    <ligand>
        <name>NADP(+)</name>
        <dbReference type="ChEBI" id="CHEBI:58349"/>
    </ligand>
</feature>
<feature type="binding site" evidence="8">
    <location>
        <begin position="6"/>
        <end position="11"/>
    </location>
    <ligand>
        <name>NADP(+)</name>
        <dbReference type="ChEBI" id="CHEBI:58349"/>
    </ligand>
</feature>
<dbReference type="SUPFAM" id="SSF48179">
    <property type="entry name" value="6-phosphogluconate dehydrogenase C-terminal domain-like"/>
    <property type="match status" value="1"/>
</dbReference>
<organism evidence="11 12">
    <name type="scientific">Lentilactobacillus senioris DSM 24302 = JCM 17472</name>
    <dbReference type="NCBI Taxonomy" id="1423802"/>
    <lineage>
        <taxon>Bacteria</taxon>
        <taxon>Bacillati</taxon>
        <taxon>Bacillota</taxon>
        <taxon>Bacilli</taxon>
        <taxon>Lactobacillales</taxon>
        <taxon>Lactobacillaceae</taxon>
        <taxon>Lentilactobacillus</taxon>
    </lineage>
</organism>
<evidence type="ECO:0000313" key="12">
    <source>
        <dbReference type="Proteomes" id="UP000051256"/>
    </source>
</evidence>
<dbReference type="PIRSF" id="PIRSF000193">
    <property type="entry name" value="Pyrrol-5-carb_rd"/>
    <property type="match status" value="1"/>
</dbReference>
<dbReference type="InterPro" id="IPR036291">
    <property type="entry name" value="NAD(P)-bd_dom_sf"/>
</dbReference>
<dbReference type="Pfam" id="PF03807">
    <property type="entry name" value="F420_oxidored"/>
    <property type="match status" value="1"/>
</dbReference>
<dbReference type="FunFam" id="1.10.3730.10:FF:000001">
    <property type="entry name" value="Pyrroline-5-carboxylate reductase"/>
    <property type="match status" value="1"/>
</dbReference>
<keyword evidence="2 6" id="KW-0641">Proline biosynthesis</keyword>
<dbReference type="InterPro" id="IPR029036">
    <property type="entry name" value="P5CR_dimer"/>
</dbReference>
<dbReference type="PATRIC" id="fig|1423802.4.peg.92"/>